<accession>A0A9E3H540</accession>
<keyword evidence="3" id="KW-1133">Transmembrane helix</keyword>
<name>A0A9E3H540_9NOST</name>
<dbReference type="InterPro" id="IPR011330">
    <property type="entry name" value="Glyco_hydro/deAcase_b/a-brl"/>
</dbReference>
<evidence type="ECO:0000259" key="4">
    <source>
        <dbReference type="PROSITE" id="PS51677"/>
    </source>
</evidence>
<dbReference type="Gene3D" id="3.20.20.370">
    <property type="entry name" value="Glycoside hydrolase/deacetylase"/>
    <property type="match status" value="1"/>
</dbReference>
<sequence>MSDGKNYQVFNPPKNRNFPLSLSIIFILIILIFISQDTASLIPILGFHGVITNQNSVTHIVQDRIHYSRKDLEKILEYLIINDYWFLSSQDLYNILSSQNPNISQILKKRKPIMLSFDDGYKTVYTNLLPILKRLEKKYSKKVKVVLFINPGTLANKNSINSPNLGCEELREGLQQGFYDIQSHGLNHKDLTKLSDKKLIQELLQSQNELRKCTHDLDPEQKVASHFAYPFGAYNPRVKKYVAKYYLSGYLYNNQLLNRNLLKNYYEISRLTVNRQESVIRLIEKFDTKFNQKSIKLLSIKEKPEKTTFK</sequence>
<dbReference type="PROSITE" id="PS51677">
    <property type="entry name" value="NODB"/>
    <property type="match status" value="1"/>
</dbReference>
<evidence type="ECO:0000256" key="2">
    <source>
        <dbReference type="ARBA" id="ARBA00022729"/>
    </source>
</evidence>
<dbReference type="GO" id="GO:0005975">
    <property type="term" value="P:carbohydrate metabolic process"/>
    <property type="evidence" value="ECO:0007669"/>
    <property type="project" value="InterPro"/>
</dbReference>
<organism evidence="5 6">
    <name type="scientific">Pelatocladus maniniholoensis HA4357-MV3</name>
    <dbReference type="NCBI Taxonomy" id="1117104"/>
    <lineage>
        <taxon>Bacteria</taxon>
        <taxon>Bacillati</taxon>
        <taxon>Cyanobacteriota</taxon>
        <taxon>Cyanophyceae</taxon>
        <taxon>Nostocales</taxon>
        <taxon>Nostocaceae</taxon>
        <taxon>Pelatocladus</taxon>
    </lineage>
</organism>
<dbReference type="CDD" id="cd10918">
    <property type="entry name" value="CE4_NodB_like_5s_6s"/>
    <property type="match status" value="1"/>
</dbReference>
<dbReference type="GO" id="GO:0016810">
    <property type="term" value="F:hydrolase activity, acting on carbon-nitrogen (but not peptide) bonds"/>
    <property type="evidence" value="ECO:0007669"/>
    <property type="project" value="InterPro"/>
</dbReference>
<comment type="subcellular location">
    <subcellularLocation>
        <location evidence="1">Secreted</location>
    </subcellularLocation>
</comment>
<keyword evidence="2" id="KW-0732">Signal</keyword>
<feature type="transmembrane region" description="Helical" evidence="3">
    <location>
        <begin position="18"/>
        <end position="35"/>
    </location>
</feature>
<keyword evidence="3" id="KW-0812">Transmembrane</keyword>
<dbReference type="GO" id="GO:0005576">
    <property type="term" value="C:extracellular region"/>
    <property type="evidence" value="ECO:0007669"/>
    <property type="project" value="UniProtKB-SubCell"/>
</dbReference>
<dbReference type="InterPro" id="IPR051398">
    <property type="entry name" value="Polysacch_Deacetylase"/>
</dbReference>
<dbReference type="Proteomes" id="UP000813215">
    <property type="component" value="Unassembled WGS sequence"/>
</dbReference>
<feature type="domain" description="NodB homology" evidence="4">
    <location>
        <begin position="111"/>
        <end position="310"/>
    </location>
</feature>
<dbReference type="PANTHER" id="PTHR34216">
    <property type="match status" value="1"/>
</dbReference>
<dbReference type="Pfam" id="PF01522">
    <property type="entry name" value="Polysacc_deac_1"/>
    <property type="match status" value="1"/>
</dbReference>
<dbReference type="SUPFAM" id="SSF88713">
    <property type="entry name" value="Glycoside hydrolase/deacetylase"/>
    <property type="match status" value="1"/>
</dbReference>
<protein>
    <submittedName>
        <fullName evidence="5">Polysaccharide deacetylase family protein</fullName>
    </submittedName>
</protein>
<gene>
    <name evidence="5" type="ORF">KME28_04680</name>
</gene>
<proteinExistence type="predicted"/>
<reference evidence="5" key="1">
    <citation type="submission" date="2021-05" db="EMBL/GenBank/DDBJ databases">
        <authorList>
            <person name="Pietrasiak N."/>
            <person name="Ward R."/>
            <person name="Stajich J.E."/>
            <person name="Kurbessoian T."/>
        </authorList>
    </citation>
    <scope>NUCLEOTIDE SEQUENCE</scope>
    <source>
        <strain evidence="5">HA4357-MV3</strain>
    </source>
</reference>
<dbReference type="PANTHER" id="PTHR34216:SF3">
    <property type="entry name" value="POLY-BETA-1,6-N-ACETYL-D-GLUCOSAMINE N-DEACETYLASE"/>
    <property type="match status" value="1"/>
</dbReference>
<keyword evidence="3" id="KW-0472">Membrane</keyword>
<reference evidence="5" key="2">
    <citation type="journal article" date="2022" name="Microbiol. Resour. Announc.">
        <title>Metagenome Sequencing to Explore Phylogenomics of Terrestrial Cyanobacteria.</title>
        <authorList>
            <person name="Ward R.D."/>
            <person name="Stajich J.E."/>
            <person name="Johansen J.R."/>
            <person name="Huntemann M."/>
            <person name="Clum A."/>
            <person name="Foster B."/>
            <person name="Foster B."/>
            <person name="Roux S."/>
            <person name="Palaniappan K."/>
            <person name="Varghese N."/>
            <person name="Mukherjee S."/>
            <person name="Reddy T.B.K."/>
            <person name="Daum C."/>
            <person name="Copeland A."/>
            <person name="Chen I.A."/>
            <person name="Ivanova N.N."/>
            <person name="Kyrpides N.C."/>
            <person name="Shapiro N."/>
            <person name="Eloe-Fadrosh E.A."/>
            <person name="Pietrasiak N."/>
        </authorList>
    </citation>
    <scope>NUCLEOTIDE SEQUENCE</scope>
    <source>
        <strain evidence="5">HA4357-MV3</strain>
    </source>
</reference>
<evidence type="ECO:0000313" key="5">
    <source>
        <dbReference type="EMBL" id="MBW4431035.1"/>
    </source>
</evidence>
<evidence type="ECO:0000256" key="1">
    <source>
        <dbReference type="ARBA" id="ARBA00004613"/>
    </source>
</evidence>
<dbReference type="AlphaFoldDB" id="A0A9E3H540"/>
<comment type="caution">
    <text evidence="5">The sequence shown here is derived from an EMBL/GenBank/DDBJ whole genome shotgun (WGS) entry which is preliminary data.</text>
</comment>
<dbReference type="InterPro" id="IPR002509">
    <property type="entry name" value="NODB_dom"/>
</dbReference>
<dbReference type="EMBL" id="JAHHHW010000044">
    <property type="protein sequence ID" value="MBW4431035.1"/>
    <property type="molecule type" value="Genomic_DNA"/>
</dbReference>
<evidence type="ECO:0000313" key="6">
    <source>
        <dbReference type="Proteomes" id="UP000813215"/>
    </source>
</evidence>
<evidence type="ECO:0000256" key="3">
    <source>
        <dbReference type="SAM" id="Phobius"/>
    </source>
</evidence>